<reference evidence="3" key="1">
    <citation type="submission" date="2021-02" db="EMBL/GenBank/DDBJ databases">
        <authorList>
            <person name="Nowell W R."/>
        </authorList>
    </citation>
    <scope>NUCLEOTIDE SEQUENCE</scope>
</reference>
<dbReference type="EMBL" id="CAJNOJ010000586">
    <property type="protein sequence ID" value="CAF1490560.1"/>
    <property type="molecule type" value="Genomic_DNA"/>
</dbReference>
<gene>
    <name evidence="3" type="ORF">EDS130_LOCUS42000</name>
    <name evidence="2" type="ORF">XAT740_LOCUS37505</name>
</gene>
<name>A0A815SBS9_ADIRI</name>
<evidence type="ECO:0000313" key="4">
    <source>
        <dbReference type="Proteomes" id="UP000663828"/>
    </source>
</evidence>
<protein>
    <submittedName>
        <fullName evidence="3">Uncharacterized protein</fullName>
    </submittedName>
</protein>
<feature type="region of interest" description="Disordered" evidence="1">
    <location>
        <begin position="748"/>
        <end position="784"/>
    </location>
</feature>
<keyword evidence="4" id="KW-1185">Reference proteome</keyword>
<accession>A0A815SBS9</accession>
<evidence type="ECO:0000256" key="1">
    <source>
        <dbReference type="SAM" id="MobiDB-lite"/>
    </source>
</evidence>
<proteinExistence type="predicted"/>
<feature type="compositionally biased region" description="Acidic residues" evidence="1">
    <location>
        <begin position="748"/>
        <end position="765"/>
    </location>
</feature>
<dbReference type="Proteomes" id="UP000663828">
    <property type="component" value="Unassembled WGS sequence"/>
</dbReference>
<evidence type="ECO:0000313" key="5">
    <source>
        <dbReference type="Proteomes" id="UP000663852"/>
    </source>
</evidence>
<sequence>MPISLPNNIFELRNEAFLQVVKEQCGTTMVDIFTYLEINSADSLLDIKDLFAFFHYDSPDLLPMKTKIGIMLRNGKFVIKEGLLFQANSFIQKLKALKQANMSIMDNLTIPSTLLQQHPALRLILRFFEDSPLHSNDFLVQFKHLVIQTIMSNHHRARSRYSYSDSIREFASCLFILGGRNLYEFIRLNVTGLLPSLPVIETLLDSTENRIIEAEFRYSLMFDYLSLHNTNFIFVSEDCTSIIPRIMYCAKLDTFIGFTPRLDYGLPQINSFSTDSFIELEEWFDTLTKSNLLNVCMVQPINSNSAACSPFVLSAFGADNKFNTQDILMRWMSIVNHCDKEKIKVVGFSTDCDSRYLRCMRLLMGFFADMPNQQFHSRDKAFDIDLPIGWDWFFMRSRQRLVFIQDGIHLCTKLRNRLLSSKATMLFGEELIDVNHLIQLINSSSKLNHNLVKSDVLPKDRQNFASCEKISNESVLTELASVPKSKGTQIYLEIIRNVRFAFVKKETFYIDRIQYAWRSVFLIRFWYVWLSRKTKNELDAILLGRFSLRKCQEKNTKQQYFITLPAMFSIEINSHTLVYLALLSIQQYLPVECLNISSLNSQVCESTFRLCRSMSGSFSSIINFTVHQFLQRVKKLSYLNSIKCRAISNNDSKNAFLFPRHHKQSKINNSEAISLSTETTLTMLTREAIEKTILEAYSYARGIVSEVGMYEKHEISTLKNMSHLARIQLQKSRIADYAHLNEHDPDFDFDSDDSSCDEVENIDGSDTDHDDSTNEDDDNYLSDDFSNVSRPTFHGMRILDSIKPDQGASYFKVNINGTNKYLHKQTAVWTLLGM</sequence>
<evidence type="ECO:0000313" key="3">
    <source>
        <dbReference type="EMBL" id="CAF1490560.1"/>
    </source>
</evidence>
<evidence type="ECO:0000313" key="2">
    <source>
        <dbReference type="EMBL" id="CAF1462305.1"/>
    </source>
</evidence>
<organism evidence="3 5">
    <name type="scientific">Adineta ricciae</name>
    <name type="common">Rotifer</name>
    <dbReference type="NCBI Taxonomy" id="249248"/>
    <lineage>
        <taxon>Eukaryota</taxon>
        <taxon>Metazoa</taxon>
        <taxon>Spiralia</taxon>
        <taxon>Gnathifera</taxon>
        <taxon>Rotifera</taxon>
        <taxon>Eurotatoria</taxon>
        <taxon>Bdelloidea</taxon>
        <taxon>Adinetida</taxon>
        <taxon>Adinetidae</taxon>
        <taxon>Adineta</taxon>
    </lineage>
</organism>
<comment type="caution">
    <text evidence="3">The sequence shown here is derived from an EMBL/GenBank/DDBJ whole genome shotgun (WGS) entry which is preliminary data.</text>
</comment>
<dbReference type="AlphaFoldDB" id="A0A815SBS9"/>
<dbReference type="OrthoDB" id="10064970at2759"/>
<dbReference type="Proteomes" id="UP000663852">
    <property type="component" value="Unassembled WGS sequence"/>
</dbReference>
<dbReference type="EMBL" id="CAJNOR010003949">
    <property type="protein sequence ID" value="CAF1462305.1"/>
    <property type="molecule type" value="Genomic_DNA"/>
</dbReference>